<dbReference type="Pfam" id="PF11751">
    <property type="entry name" value="PorP_SprF"/>
    <property type="match status" value="1"/>
</dbReference>
<comment type="caution">
    <text evidence="1">The sequence shown here is derived from an EMBL/GenBank/DDBJ whole genome shotgun (WGS) entry which is preliminary data.</text>
</comment>
<keyword evidence="2" id="KW-1185">Reference proteome</keyword>
<evidence type="ECO:0000313" key="1">
    <source>
        <dbReference type="EMBL" id="TCS85066.1"/>
    </source>
</evidence>
<dbReference type="AlphaFoldDB" id="A0A4R3KPA6"/>
<gene>
    <name evidence="1" type="ORF">EDD80_11549</name>
</gene>
<proteinExistence type="predicted"/>
<dbReference type="OrthoDB" id="891773at2"/>
<accession>A0A4R3KPA6</accession>
<organism evidence="1 2">
    <name type="scientific">Anseongella ginsenosidimutans</name>
    <dbReference type="NCBI Taxonomy" id="496056"/>
    <lineage>
        <taxon>Bacteria</taxon>
        <taxon>Pseudomonadati</taxon>
        <taxon>Bacteroidota</taxon>
        <taxon>Sphingobacteriia</taxon>
        <taxon>Sphingobacteriales</taxon>
        <taxon>Sphingobacteriaceae</taxon>
        <taxon>Anseongella</taxon>
    </lineage>
</organism>
<protein>
    <submittedName>
        <fullName evidence="1">Type IX secretion system PorP/SprF family membrane protein</fullName>
    </submittedName>
</protein>
<reference evidence="1 2" key="1">
    <citation type="submission" date="2019-03" db="EMBL/GenBank/DDBJ databases">
        <title>Genomic Encyclopedia of Type Strains, Phase IV (KMG-IV): sequencing the most valuable type-strain genomes for metagenomic binning, comparative biology and taxonomic classification.</title>
        <authorList>
            <person name="Goeker M."/>
        </authorList>
    </citation>
    <scope>NUCLEOTIDE SEQUENCE [LARGE SCALE GENOMIC DNA]</scope>
    <source>
        <strain evidence="1 2">DSM 21100</strain>
    </source>
</reference>
<evidence type="ECO:0000313" key="2">
    <source>
        <dbReference type="Proteomes" id="UP000295807"/>
    </source>
</evidence>
<dbReference type="RefSeq" id="WP_132130485.1">
    <property type="nucleotide sequence ID" value="NZ_CP042432.1"/>
</dbReference>
<dbReference type="EMBL" id="SMAD01000015">
    <property type="protein sequence ID" value="TCS85066.1"/>
    <property type="molecule type" value="Genomic_DNA"/>
</dbReference>
<sequence>MRVRKRYFIILGLIIWGPGIVCGQRTPLFPEYDHNPLIVNPAYAGMTSGSVTSLSHNRYINNMEGAPQSSSLSHHSPLLDGKMGLGAIITNEKIGVTASTSAVAAYSYKLLFGTKRNRSSWNTYAHVFSFGITAGFQRIRDNLLELGVEDDPEFAKNLTETSLVIGAGFLYNKNDFFIGASVPNLLEERAAYGYAGYRFFADQSESVFLKPSALVKYEKGAPVQIDINLAATLNDKVEIGTGYRSTSSLNFLAGVYPIEQLRVIYYYNLGLQNEVLGNNHGIIASFAFGYD</sequence>
<name>A0A4R3KPA6_9SPHI</name>
<dbReference type="InterPro" id="IPR019861">
    <property type="entry name" value="PorP/SprF_Bacteroidetes"/>
</dbReference>
<dbReference type="NCBIfam" id="TIGR03519">
    <property type="entry name" value="T9SS_PorP_fam"/>
    <property type="match status" value="1"/>
</dbReference>
<dbReference type="Proteomes" id="UP000295807">
    <property type="component" value="Unassembled WGS sequence"/>
</dbReference>